<feature type="compositionally biased region" description="Low complexity" evidence="3">
    <location>
        <begin position="97"/>
        <end position="111"/>
    </location>
</feature>
<dbReference type="PROSITE" id="PS50961">
    <property type="entry name" value="HTH_LA"/>
    <property type="match status" value="1"/>
</dbReference>
<dbReference type="SUPFAM" id="SSF46785">
    <property type="entry name" value="Winged helix' DNA-binding domain"/>
    <property type="match status" value="1"/>
</dbReference>
<protein>
    <recommendedName>
        <fullName evidence="4">HTH La-type RNA-binding domain-containing protein</fullName>
    </recommendedName>
</protein>
<evidence type="ECO:0000256" key="3">
    <source>
        <dbReference type="SAM" id="MobiDB-lite"/>
    </source>
</evidence>
<evidence type="ECO:0000259" key="4">
    <source>
        <dbReference type="PROSITE" id="PS50961"/>
    </source>
</evidence>
<gene>
    <name evidence="5" type="ORF">QYE76_007256</name>
</gene>
<dbReference type="EMBL" id="JAUUTY010000005">
    <property type="protein sequence ID" value="KAK1632941.1"/>
    <property type="molecule type" value="Genomic_DNA"/>
</dbReference>
<dbReference type="CDD" id="cd07323">
    <property type="entry name" value="LAM"/>
    <property type="match status" value="1"/>
</dbReference>
<dbReference type="PANTHER" id="PTHR22792">
    <property type="entry name" value="LUPUS LA PROTEIN-RELATED"/>
    <property type="match status" value="1"/>
</dbReference>
<evidence type="ECO:0000256" key="1">
    <source>
        <dbReference type="ARBA" id="ARBA00022884"/>
    </source>
</evidence>
<dbReference type="Pfam" id="PF05383">
    <property type="entry name" value="La"/>
    <property type="match status" value="1"/>
</dbReference>
<feature type="compositionally biased region" description="Low complexity" evidence="3">
    <location>
        <begin position="220"/>
        <end position="249"/>
    </location>
</feature>
<evidence type="ECO:0000256" key="2">
    <source>
        <dbReference type="PROSITE-ProRule" id="PRU00332"/>
    </source>
</evidence>
<dbReference type="PANTHER" id="PTHR22792:SF150">
    <property type="entry name" value="HTH LA-TYPE RNA-BINDING DOMAIN-CONTAINING PROTEIN"/>
    <property type="match status" value="1"/>
</dbReference>
<dbReference type="AlphaFoldDB" id="A0AAD8W555"/>
<keyword evidence="6" id="KW-1185">Reference proteome</keyword>
<dbReference type="InterPro" id="IPR036390">
    <property type="entry name" value="WH_DNA-bd_sf"/>
</dbReference>
<dbReference type="InterPro" id="IPR036388">
    <property type="entry name" value="WH-like_DNA-bd_sf"/>
</dbReference>
<feature type="compositionally biased region" description="Gly residues" evidence="3">
    <location>
        <begin position="205"/>
        <end position="219"/>
    </location>
</feature>
<feature type="compositionally biased region" description="Low complexity" evidence="3">
    <location>
        <begin position="1"/>
        <end position="31"/>
    </location>
</feature>
<feature type="compositionally biased region" description="Pro residues" evidence="3">
    <location>
        <begin position="137"/>
        <end position="150"/>
    </location>
</feature>
<feature type="region of interest" description="Disordered" evidence="3">
    <location>
        <begin position="1"/>
        <end position="350"/>
    </location>
</feature>
<proteinExistence type="predicted"/>
<feature type="compositionally biased region" description="Low complexity" evidence="3">
    <location>
        <begin position="303"/>
        <end position="314"/>
    </location>
</feature>
<sequence>MSPAAGGASPARPAAGSFAPAPAPTAAAIGAPPRPQENLRDPAAQAEGPDPGNAAARKTAWNVPPPPPAPAGGGIIGGEESWPALVDAAPGRAGPNSASSDSLRSLSDGSAPSAPEDLIAPSVPLQPVSNPISTSPSPSPASTSPPPPSAPTTAPSLQNGSPSQPDLVSGHSGHGGNNELVSGGNESSRGRSTGNNSSDENSSSGGDGNWNDGGLGGGSNLNSSVHSGGINLNSSVHSGGSSLSSSVHSGGMGGSGIDSSRRVLGSNNWNGGGRGGGGSNNDNGNGSGDWGNRNSGGRGGGRWNNNGRNDSGSSNGFGGRGGRNRRDHDRGGNFSPRNYSRAMPVQQQQQQTGFYQPGAFQRPPPPPPATHFMMPPPYGSYVPPFGYPGDVQAFPYYLTPVEQQFQNMHLVQQSMQPFGVQQDQQSLQNDIRHQIEHYFSTDNLCHDTYLRERMDDQGWVPIDLIASFPRCSRFTMLGVDTNYILDSLRGSELLELQLYVGCRCGNSILKERMRYQRSNTTVPASIWEAPVEQL</sequence>
<reference evidence="5" key="1">
    <citation type="submission" date="2023-07" db="EMBL/GenBank/DDBJ databases">
        <title>A chromosome-level genome assembly of Lolium multiflorum.</title>
        <authorList>
            <person name="Chen Y."/>
            <person name="Copetti D."/>
            <person name="Kolliker R."/>
            <person name="Studer B."/>
        </authorList>
    </citation>
    <scope>NUCLEOTIDE SEQUENCE</scope>
    <source>
        <strain evidence="5">02402/16</strain>
        <tissue evidence="5">Leaf</tissue>
    </source>
</reference>
<evidence type="ECO:0000313" key="6">
    <source>
        <dbReference type="Proteomes" id="UP001231189"/>
    </source>
</evidence>
<evidence type="ECO:0000313" key="5">
    <source>
        <dbReference type="EMBL" id="KAK1632941.1"/>
    </source>
</evidence>
<feature type="compositionally biased region" description="Low complexity" evidence="3">
    <location>
        <begin position="182"/>
        <end position="204"/>
    </location>
</feature>
<accession>A0AAD8W555</accession>
<dbReference type="GO" id="GO:0005634">
    <property type="term" value="C:nucleus"/>
    <property type="evidence" value="ECO:0007669"/>
    <property type="project" value="TreeGrafter"/>
</dbReference>
<organism evidence="5 6">
    <name type="scientific">Lolium multiflorum</name>
    <name type="common">Italian ryegrass</name>
    <name type="synonym">Lolium perenne subsp. multiflorum</name>
    <dbReference type="NCBI Taxonomy" id="4521"/>
    <lineage>
        <taxon>Eukaryota</taxon>
        <taxon>Viridiplantae</taxon>
        <taxon>Streptophyta</taxon>
        <taxon>Embryophyta</taxon>
        <taxon>Tracheophyta</taxon>
        <taxon>Spermatophyta</taxon>
        <taxon>Magnoliopsida</taxon>
        <taxon>Liliopsida</taxon>
        <taxon>Poales</taxon>
        <taxon>Poaceae</taxon>
        <taxon>BOP clade</taxon>
        <taxon>Pooideae</taxon>
        <taxon>Poodae</taxon>
        <taxon>Poeae</taxon>
        <taxon>Poeae Chloroplast Group 2 (Poeae type)</taxon>
        <taxon>Loliodinae</taxon>
        <taxon>Loliinae</taxon>
        <taxon>Lolium</taxon>
    </lineage>
</organism>
<dbReference type="InterPro" id="IPR045180">
    <property type="entry name" value="La_dom_prot"/>
</dbReference>
<feature type="domain" description="HTH La-type RNA-binding" evidence="4">
    <location>
        <begin position="421"/>
        <end position="513"/>
    </location>
</feature>
<name>A0AAD8W555_LOLMU</name>
<feature type="compositionally biased region" description="Polar residues" evidence="3">
    <location>
        <begin position="157"/>
        <end position="166"/>
    </location>
</feature>
<dbReference type="InterPro" id="IPR006630">
    <property type="entry name" value="La_HTH"/>
</dbReference>
<dbReference type="GO" id="GO:0003729">
    <property type="term" value="F:mRNA binding"/>
    <property type="evidence" value="ECO:0007669"/>
    <property type="project" value="TreeGrafter"/>
</dbReference>
<feature type="compositionally biased region" description="Gly residues" evidence="3">
    <location>
        <begin position="270"/>
        <end position="302"/>
    </location>
</feature>
<dbReference type="SMART" id="SM00715">
    <property type="entry name" value="LA"/>
    <property type="match status" value="1"/>
</dbReference>
<dbReference type="Proteomes" id="UP001231189">
    <property type="component" value="Unassembled WGS sequence"/>
</dbReference>
<comment type="caution">
    <text evidence="5">The sequence shown here is derived from an EMBL/GenBank/DDBJ whole genome shotgun (WGS) entry which is preliminary data.</text>
</comment>
<dbReference type="Gene3D" id="1.10.10.10">
    <property type="entry name" value="Winged helix-like DNA-binding domain superfamily/Winged helix DNA-binding domain"/>
    <property type="match status" value="1"/>
</dbReference>
<keyword evidence="1 2" id="KW-0694">RNA-binding</keyword>